<keyword evidence="1" id="KW-1185">Reference proteome</keyword>
<reference evidence="1" key="1">
    <citation type="journal article" date="2012" name="PLoS Negl. Trop. Dis.">
        <title>A systematically improved high quality genome and transcriptome of the human blood fluke Schistosoma mansoni.</title>
        <authorList>
            <person name="Protasio A.V."/>
            <person name="Tsai I.J."/>
            <person name="Babbage A."/>
            <person name="Nichol S."/>
            <person name="Hunt M."/>
            <person name="Aslett M.A."/>
            <person name="De Silva N."/>
            <person name="Velarde G.S."/>
            <person name="Anderson T.J."/>
            <person name="Clark R.C."/>
            <person name="Davidson C."/>
            <person name="Dillon G.P."/>
            <person name="Holroyd N.E."/>
            <person name="LoVerde P.T."/>
            <person name="Lloyd C."/>
            <person name="McQuillan J."/>
            <person name="Oliveira G."/>
            <person name="Otto T.D."/>
            <person name="Parker-Manuel S.J."/>
            <person name="Quail M.A."/>
            <person name="Wilson R.A."/>
            <person name="Zerlotini A."/>
            <person name="Dunne D.W."/>
            <person name="Berriman M."/>
        </authorList>
    </citation>
    <scope>NUCLEOTIDE SEQUENCE [LARGE SCALE GENOMIC DNA]</scope>
    <source>
        <strain evidence="1">Puerto Rican</strain>
    </source>
</reference>
<dbReference type="AlphaFoldDB" id="A0A5K4F838"/>
<sequence length="73" mass="8390">MFVDISAEIPVSGIRAGLLLRQVISNWLFSAFDWRMLMGVVFHLVVCRLECVLRVHSATLFWLSVKSVVKREL</sequence>
<reference evidence="2" key="2">
    <citation type="submission" date="2019-11" db="UniProtKB">
        <authorList>
            <consortium name="WormBaseParasite"/>
        </authorList>
    </citation>
    <scope>IDENTIFICATION</scope>
    <source>
        <strain evidence="2">Puerto Rican</strain>
    </source>
</reference>
<accession>A0A5K4F838</accession>
<proteinExistence type="predicted"/>
<organism evidence="1 2">
    <name type="scientific">Schistosoma mansoni</name>
    <name type="common">Blood fluke</name>
    <dbReference type="NCBI Taxonomy" id="6183"/>
    <lineage>
        <taxon>Eukaryota</taxon>
        <taxon>Metazoa</taxon>
        <taxon>Spiralia</taxon>
        <taxon>Lophotrochozoa</taxon>
        <taxon>Platyhelminthes</taxon>
        <taxon>Trematoda</taxon>
        <taxon>Digenea</taxon>
        <taxon>Strigeidida</taxon>
        <taxon>Schistosomatoidea</taxon>
        <taxon>Schistosomatidae</taxon>
        <taxon>Schistosoma</taxon>
    </lineage>
</organism>
<dbReference type="Proteomes" id="UP000008854">
    <property type="component" value="Unassembled WGS sequence"/>
</dbReference>
<evidence type="ECO:0000313" key="2">
    <source>
        <dbReference type="WBParaSite" id="Smp_323140.1"/>
    </source>
</evidence>
<dbReference type="WBParaSite" id="Smp_323140.1">
    <property type="protein sequence ID" value="Smp_323140.1"/>
    <property type="gene ID" value="Smp_323140"/>
</dbReference>
<protein>
    <submittedName>
        <fullName evidence="2">Uncharacterized protein</fullName>
    </submittedName>
</protein>
<evidence type="ECO:0000313" key="1">
    <source>
        <dbReference type="Proteomes" id="UP000008854"/>
    </source>
</evidence>
<name>A0A5K4F838_SCHMA</name>
<dbReference type="InParanoid" id="A0A5K4F838"/>